<feature type="transmembrane region" description="Helical" evidence="1">
    <location>
        <begin position="99"/>
        <end position="129"/>
    </location>
</feature>
<gene>
    <name evidence="2" type="ORF">JBW_00542</name>
</gene>
<dbReference type="EMBL" id="CP010978">
    <property type="protein sequence ID" value="AJQ25894.1"/>
    <property type="molecule type" value="Genomic_DNA"/>
</dbReference>
<keyword evidence="1" id="KW-0472">Membrane</keyword>
<feature type="transmembrane region" description="Helical" evidence="1">
    <location>
        <begin position="50"/>
        <end position="71"/>
    </location>
</feature>
<evidence type="ECO:0000313" key="2">
    <source>
        <dbReference type="EMBL" id="AJQ25894.1"/>
    </source>
</evidence>
<proteinExistence type="predicted"/>
<sequence length="444" mass="46777">MLIGVAIAAVLLLLLMITYFKINPFVTLMIVSVFLGVAAGMPFDKVLASIQAGLGNTLGFIAIVLGLGTMLGKMLEESGGAERIAKTLINLFGLKKVHWAMMIVAFIVGIPVFFQVGVVLLIPLVFTIAKETGISLLKVGLPLVAGLSIVHGLVPPHPAAMAAVDIFKADVGKTILYSLIVGLPAAALAGPLFASFISKRMRVVGVPEGFSDQIKAGREDHEMPGFGITVFTILLPVILMLFATIADLTMDRTSQMFAILKFIGSPFMALLIALLFAFYSFGFSRNFNLTQIGKFCDQSLPAMASILMVIGGGGAFNKVLLDSGIGNEIAKMASTMGLSPIMLAWTIAAMIRVATGSSTVSMMTAAGIVAPLVANSAGVSKEIIVLAVGSGALVLSHVNDAGFWIVKEYFGMSVTETLKTWTVLETILSVSSLIFILLLSKVVA</sequence>
<dbReference type="PIRSF" id="PIRSF002746">
    <property type="entry name" value="Gluconate_transporter"/>
    <property type="match status" value="1"/>
</dbReference>
<dbReference type="OrthoDB" id="9787129at2"/>
<dbReference type="HOGENOM" id="CLU_027949_0_0_9"/>
<feature type="transmembrane region" description="Helical" evidence="1">
    <location>
        <begin position="174"/>
        <end position="194"/>
    </location>
</feature>
<keyword evidence="1" id="KW-1133">Transmembrane helix</keyword>
<dbReference type="KEGG" id="pft:JBW_00542"/>
<organism evidence="2 3">
    <name type="scientific">Pelosinus fermentans JBW45</name>
    <dbReference type="NCBI Taxonomy" id="1192197"/>
    <lineage>
        <taxon>Bacteria</taxon>
        <taxon>Bacillati</taxon>
        <taxon>Bacillota</taxon>
        <taxon>Negativicutes</taxon>
        <taxon>Selenomonadales</taxon>
        <taxon>Sporomusaceae</taxon>
        <taxon>Pelosinus</taxon>
    </lineage>
</organism>
<feature type="transmembrane region" description="Helical" evidence="1">
    <location>
        <begin position="300"/>
        <end position="321"/>
    </location>
</feature>
<dbReference type="STRING" id="1192197.JBW_00542"/>
<dbReference type="InterPro" id="IPR003474">
    <property type="entry name" value="Glcn_transporter"/>
</dbReference>
<dbReference type="Proteomes" id="UP000005361">
    <property type="component" value="Chromosome"/>
</dbReference>
<evidence type="ECO:0000313" key="3">
    <source>
        <dbReference type="Proteomes" id="UP000005361"/>
    </source>
</evidence>
<reference evidence="2 3" key="1">
    <citation type="journal article" date="2015" name="Genome Announc.">
        <title>Complete Genome Sequence of Pelosinus fermentans JBW45, a Member of a Remarkably Competitive Group of Negativicutes in the Firmicutes Phylum.</title>
        <authorList>
            <person name="De Leon K.B."/>
            <person name="Utturkar S.M."/>
            <person name="Camilleri L.B."/>
            <person name="Elias D.A."/>
            <person name="Arkin A.P."/>
            <person name="Fields M.W."/>
            <person name="Brown S.D."/>
            <person name="Wall J.D."/>
        </authorList>
    </citation>
    <scope>NUCLEOTIDE SEQUENCE [LARGE SCALE GENOMIC DNA]</scope>
    <source>
        <strain evidence="2 3">JBW45</strain>
    </source>
</reference>
<accession>I8TRL6</accession>
<feature type="transmembrane region" description="Helical" evidence="1">
    <location>
        <begin position="258"/>
        <end position="279"/>
    </location>
</feature>
<feature type="transmembrane region" description="Helical" evidence="1">
    <location>
        <begin position="383"/>
        <end position="406"/>
    </location>
</feature>
<feature type="transmembrane region" description="Helical" evidence="1">
    <location>
        <begin position="418"/>
        <end position="439"/>
    </location>
</feature>
<dbReference type="NCBIfam" id="TIGR00791">
    <property type="entry name" value="gntP"/>
    <property type="match status" value="1"/>
</dbReference>
<keyword evidence="1" id="KW-0812">Transmembrane</keyword>
<dbReference type="AlphaFoldDB" id="I8TRL6"/>
<evidence type="ECO:0000256" key="1">
    <source>
        <dbReference type="SAM" id="Phobius"/>
    </source>
</evidence>
<protein>
    <submittedName>
        <fullName evidence="2">Gluconate transporter</fullName>
    </submittedName>
</protein>
<dbReference type="RefSeq" id="WP_007958827.1">
    <property type="nucleotide sequence ID" value="NZ_CP010978.1"/>
</dbReference>
<dbReference type="GO" id="GO:0005886">
    <property type="term" value="C:plasma membrane"/>
    <property type="evidence" value="ECO:0007669"/>
    <property type="project" value="TreeGrafter"/>
</dbReference>
<dbReference type="PANTHER" id="PTHR30354">
    <property type="entry name" value="GNT FAMILY GLUCONATE TRANSPORTER"/>
    <property type="match status" value="1"/>
</dbReference>
<reference evidence="3" key="2">
    <citation type="submission" date="2015-02" db="EMBL/GenBank/DDBJ databases">
        <title>Complete Genome Sequence of Pelosinus fermentans JBW45.</title>
        <authorList>
            <person name="De Leon K.B."/>
            <person name="Utturkar S.M."/>
            <person name="Camilleri L.B."/>
            <person name="Arkin A.P."/>
            <person name="Fields M.W."/>
            <person name="Brown S.D."/>
            <person name="Wall J.D."/>
        </authorList>
    </citation>
    <scope>NUCLEOTIDE SEQUENCE [LARGE SCALE GENOMIC DNA]</scope>
    <source>
        <strain evidence="3">JBW45</strain>
    </source>
</reference>
<dbReference type="PANTHER" id="PTHR30354:SF26">
    <property type="entry name" value="TRANSPORTER, PUTATIVE-RELATED"/>
    <property type="match status" value="1"/>
</dbReference>
<dbReference type="Pfam" id="PF02447">
    <property type="entry name" value="GntP_permease"/>
    <property type="match status" value="1"/>
</dbReference>
<name>I8TRL6_9FIRM</name>
<dbReference type="GO" id="GO:0015128">
    <property type="term" value="F:gluconate transmembrane transporter activity"/>
    <property type="evidence" value="ECO:0007669"/>
    <property type="project" value="InterPro"/>
</dbReference>
<feature type="transmembrane region" description="Helical" evidence="1">
    <location>
        <begin position="225"/>
        <end position="246"/>
    </location>
</feature>
<feature type="transmembrane region" description="Helical" evidence="1">
    <location>
        <begin position="341"/>
        <end position="374"/>
    </location>
</feature>
<feature type="transmembrane region" description="Helical" evidence="1">
    <location>
        <begin position="136"/>
        <end position="154"/>
    </location>
</feature>